<reference evidence="2 3" key="1">
    <citation type="submission" date="2018-11" db="EMBL/GenBank/DDBJ databases">
        <authorList>
            <consortium name="Pathogen Informatics"/>
        </authorList>
    </citation>
    <scope>NUCLEOTIDE SEQUENCE [LARGE SCALE GENOMIC DNA]</scope>
</reference>
<dbReference type="InterPro" id="IPR029332">
    <property type="entry name" value="PEHE_dom"/>
</dbReference>
<feature type="domain" description="PEHE" evidence="1">
    <location>
        <begin position="99"/>
        <end position="196"/>
    </location>
</feature>
<dbReference type="AlphaFoldDB" id="A0A3P7DEM2"/>
<dbReference type="Gene3D" id="6.10.250.2000">
    <property type="match status" value="1"/>
</dbReference>
<dbReference type="OrthoDB" id="5822988at2759"/>
<dbReference type="Proteomes" id="UP000270924">
    <property type="component" value="Unassembled WGS sequence"/>
</dbReference>
<evidence type="ECO:0000259" key="1">
    <source>
        <dbReference type="PROSITE" id="PS52052"/>
    </source>
</evidence>
<organism evidence="2 3">
    <name type="scientific">Wuchereria bancrofti</name>
    <dbReference type="NCBI Taxonomy" id="6293"/>
    <lineage>
        <taxon>Eukaryota</taxon>
        <taxon>Metazoa</taxon>
        <taxon>Ecdysozoa</taxon>
        <taxon>Nematoda</taxon>
        <taxon>Chromadorea</taxon>
        <taxon>Rhabditida</taxon>
        <taxon>Spirurina</taxon>
        <taxon>Spiruromorpha</taxon>
        <taxon>Filarioidea</taxon>
        <taxon>Onchocercidae</taxon>
        <taxon>Wuchereria</taxon>
    </lineage>
</organism>
<proteinExistence type="predicted"/>
<dbReference type="PROSITE" id="PS52052">
    <property type="entry name" value="PEHE"/>
    <property type="match status" value="1"/>
</dbReference>
<evidence type="ECO:0000313" key="2">
    <source>
        <dbReference type="EMBL" id="VDM08240.1"/>
    </source>
</evidence>
<dbReference type="GO" id="GO:1902562">
    <property type="term" value="C:H4 histone acetyltransferase complex"/>
    <property type="evidence" value="ECO:0007669"/>
    <property type="project" value="UniProtKB-ARBA"/>
</dbReference>
<dbReference type="InParanoid" id="A0A3P7DEM2"/>
<protein>
    <recommendedName>
        <fullName evidence="1">PEHE domain-containing protein</fullName>
    </recommendedName>
</protein>
<keyword evidence="3" id="KW-1185">Reference proteome</keyword>
<gene>
    <name evidence="2" type="ORF">WBA_LOCUS1626</name>
</gene>
<evidence type="ECO:0000313" key="3">
    <source>
        <dbReference type="Proteomes" id="UP000270924"/>
    </source>
</evidence>
<dbReference type="EMBL" id="UYWW01000357">
    <property type="protein sequence ID" value="VDM08240.1"/>
    <property type="molecule type" value="Genomic_DNA"/>
</dbReference>
<accession>A0A3P7DEM2</accession>
<name>A0A3P7DEM2_WUCBA</name>
<sequence>MGKPLRIAISLNTLHNNSDRTTTRAAAVRINDEYDEFYHAHAYIARRTLARVPLLVGNNAYRVVLQQMNGRRSLTSKYLKEKGYSELVRKPSQPSENSPVECPGFRKVHDLEPLRATPRHNIEVCLLSQVCTDEAYLKRHEKYEKQEKLVKRRDRIRQREEQYRLRLMKVEKPNASPEPKIESIEVVEKKPRLRKH</sequence>
<dbReference type="OMA" id="HAYIARR"/>